<protein>
    <submittedName>
        <fullName evidence="3">Uncharacterized protein</fullName>
    </submittedName>
</protein>
<sequence>MRENPGDMRHRTFSFSTAACCLATAAAFVLAPIAAADPDEPLVPEQPIHAPSQGAMELPTDRGPHHVLLQDQNKGGADPDVPYGTDPYVPDHANDIGGADPDTPLGTDPDVPFGTWAGN</sequence>
<feature type="chain" id="PRO_5013119993" evidence="2">
    <location>
        <begin position="37"/>
        <end position="119"/>
    </location>
</feature>
<dbReference type="Proteomes" id="UP000217954">
    <property type="component" value="Chromosome"/>
</dbReference>
<feature type="region of interest" description="Disordered" evidence="1">
    <location>
        <begin position="41"/>
        <end position="119"/>
    </location>
</feature>
<dbReference type="KEGG" id="mste:MSTE_00560"/>
<keyword evidence="2" id="KW-0732">Signal</keyword>
<accession>A0A1Z4ESH3</accession>
<reference evidence="4" key="1">
    <citation type="journal article" date="2017" name="Genome Announc.">
        <title>Complete Genome Sequence of Mycobacterium stephanolepidis.</title>
        <authorList>
            <person name="Fukano H."/>
            <person name="Yoshida M."/>
            <person name="Katayama Y."/>
            <person name="Omatsu T."/>
            <person name="Mizutani T."/>
            <person name="Kurata O."/>
            <person name="Wada S."/>
            <person name="Hoshino Y."/>
        </authorList>
    </citation>
    <scope>NUCLEOTIDE SEQUENCE [LARGE SCALE GENOMIC DNA]</scope>
    <source>
        <strain evidence="4">NJB0901</strain>
    </source>
</reference>
<evidence type="ECO:0000256" key="2">
    <source>
        <dbReference type="SAM" id="SignalP"/>
    </source>
</evidence>
<gene>
    <name evidence="3" type="ORF">MSTE_00560</name>
</gene>
<organism evidence="3 4">
    <name type="scientific">[Mycobacterium] stephanolepidis</name>
    <dbReference type="NCBI Taxonomy" id="1520670"/>
    <lineage>
        <taxon>Bacteria</taxon>
        <taxon>Bacillati</taxon>
        <taxon>Actinomycetota</taxon>
        <taxon>Actinomycetes</taxon>
        <taxon>Mycobacteriales</taxon>
        <taxon>Mycobacteriaceae</taxon>
        <taxon>Mycobacteroides</taxon>
    </lineage>
</organism>
<evidence type="ECO:0000313" key="3">
    <source>
        <dbReference type="EMBL" id="BAX95901.1"/>
    </source>
</evidence>
<evidence type="ECO:0000313" key="4">
    <source>
        <dbReference type="Proteomes" id="UP000217954"/>
    </source>
</evidence>
<dbReference type="AlphaFoldDB" id="A0A1Z4ESH3"/>
<feature type="signal peptide" evidence="2">
    <location>
        <begin position="1"/>
        <end position="36"/>
    </location>
</feature>
<keyword evidence="4" id="KW-1185">Reference proteome</keyword>
<evidence type="ECO:0000256" key="1">
    <source>
        <dbReference type="SAM" id="MobiDB-lite"/>
    </source>
</evidence>
<name>A0A1Z4ESH3_9MYCO</name>
<reference evidence="3 4" key="2">
    <citation type="journal article" date="2017" name="Int. J. Syst. Evol. Microbiol.">
        <title>Mycobacterium stephanolepidis sp. nov., a rapidly growing species related to Mycobacterium chelonae, isolated from marine teleost fish, Stephanolepis cirrhifer.</title>
        <authorList>
            <person name="Fukano H."/>
            <person name="Wada S."/>
            <person name="Kurata O."/>
            <person name="Katayama K."/>
            <person name="Fujiwara N."/>
            <person name="Hoshino Y."/>
        </authorList>
    </citation>
    <scope>NUCLEOTIDE SEQUENCE [LARGE SCALE GENOMIC DNA]</scope>
    <source>
        <strain evidence="3 4">NJB0901</strain>
    </source>
</reference>
<dbReference type="EMBL" id="AP018165">
    <property type="protein sequence ID" value="BAX95901.1"/>
    <property type="molecule type" value="Genomic_DNA"/>
</dbReference>
<proteinExistence type="predicted"/>